<sequence length="98" mass="10518">MVDQFVIGSRSYQPHISRRRSSVVSNASMGSSVAGLDSAPCSPVDARTPLSPLPLPVSAIRYTYVCSECGFGTDLLSSYMPHISNPCDQPAKITWGKL</sequence>
<dbReference type="Proteomes" id="UP001145021">
    <property type="component" value="Unassembled WGS sequence"/>
</dbReference>
<name>A0A9W7XHB6_9FUNG</name>
<keyword evidence="2" id="KW-1185">Reference proteome</keyword>
<accession>A0A9W7XHB6</accession>
<evidence type="ECO:0000313" key="1">
    <source>
        <dbReference type="EMBL" id="KAJ1644562.1"/>
    </source>
</evidence>
<proteinExistence type="predicted"/>
<reference evidence="1" key="1">
    <citation type="submission" date="2022-07" db="EMBL/GenBank/DDBJ databases">
        <title>Phylogenomic reconstructions and comparative analyses of Kickxellomycotina fungi.</title>
        <authorList>
            <person name="Reynolds N.K."/>
            <person name="Stajich J.E."/>
            <person name="Barry K."/>
            <person name="Grigoriev I.V."/>
            <person name="Crous P."/>
            <person name="Smith M.E."/>
        </authorList>
    </citation>
    <scope>NUCLEOTIDE SEQUENCE</scope>
    <source>
        <strain evidence="1">NBRC 105413</strain>
    </source>
</reference>
<comment type="caution">
    <text evidence="1">The sequence shown here is derived from an EMBL/GenBank/DDBJ whole genome shotgun (WGS) entry which is preliminary data.</text>
</comment>
<gene>
    <name evidence="1" type="ORF">LPJ64_003783</name>
</gene>
<organism evidence="1 2">
    <name type="scientific">Coemansia asiatica</name>
    <dbReference type="NCBI Taxonomy" id="1052880"/>
    <lineage>
        <taxon>Eukaryota</taxon>
        <taxon>Fungi</taxon>
        <taxon>Fungi incertae sedis</taxon>
        <taxon>Zoopagomycota</taxon>
        <taxon>Kickxellomycotina</taxon>
        <taxon>Kickxellomycetes</taxon>
        <taxon>Kickxellales</taxon>
        <taxon>Kickxellaceae</taxon>
        <taxon>Coemansia</taxon>
    </lineage>
</organism>
<protein>
    <submittedName>
        <fullName evidence="1">Uncharacterized protein</fullName>
    </submittedName>
</protein>
<dbReference type="EMBL" id="JANBOH010000157">
    <property type="protein sequence ID" value="KAJ1644562.1"/>
    <property type="molecule type" value="Genomic_DNA"/>
</dbReference>
<evidence type="ECO:0000313" key="2">
    <source>
        <dbReference type="Proteomes" id="UP001145021"/>
    </source>
</evidence>
<dbReference type="AlphaFoldDB" id="A0A9W7XHB6"/>